<reference evidence="3" key="1">
    <citation type="journal article" date="2021" name="BMC Genomics">
        <title>Chromosome-level genome assembly and manually-curated proteome of model necrotroph Parastagonospora nodorum Sn15 reveals a genome-wide trove of candidate effector homologs, and redundancy of virulence-related functions within an accessory chromosome.</title>
        <authorList>
            <person name="Bertazzoni S."/>
            <person name="Jones D.A.B."/>
            <person name="Phan H.T."/>
            <person name="Tan K.-C."/>
            <person name="Hane J.K."/>
        </authorList>
    </citation>
    <scope>NUCLEOTIDE SEQUENCE [LARGE SCALE GENOMIC DNA]</scope>
    <source>
        <strain evidence="3">SN15 / ATCC MYA-4574 / FGSC 10173)</strain>
    </source>
</reference>
<keyword evidence="3" id="KW-1185">Reference proteome</keyword>
<proteinExistence type="predicted"/>
<feature type="domain" description="Heterokaryon incompatibility" evidence="1">
    <location>
        <begin position="228"/>
        <end position="376"/>
    </location>
</feature>
<evidence type="ECO:0000259" key="1">
    <source>
        <dbReference type="Pfam" id="PF06985"/>
    </source>
</evidence>
<dbReference type="VEuPathDB" id="FungiDB:JI435_110150"/>
<dbReference type="Proteomes" id="UP000663193">
    <property type="component" value="Chromosome 18"/>
</dbReference>
<dbReference type="EMBL" id="CP069040">
    <property type="protein sequence ID" value="QRD05095.1"/>
    <property type="molecule type" value="Genomic_DNA"/>
</dbReference>
<dbReference type="PANTHER" id="PTHR33112:SF9">
    <property type="entry name" value="HETEROKARYON INCOMPATIBILITY DOMAIN-CONTAINING PROTEIN"/>
    <property type="match status" value="1"/>
</dbReference>
<dbReference type="OrthoDB" id="5362512at2759"/>
<dbReference type="PANTHER" id="PTHR33112">
    <property type="entry name" value="DOMAIN PROTEIN, PUTATIVE-RELATED"/>
    <property type="match status" value="1"/>
</dbReference>
<evidence type="ECO:0000313" key="2">
    <source>
        <dbReference type="EMBL" id="QRD05095.1"/>
    </source>
</evidence>
<dbReference type="InterPro" id="IPR010730">
    <property type="entry name" value="HET"/>
</dbReference>
<dbReference type="Pfam" id="PF06985">
    <property type="entry name" value="HET"/>
    <property type="match status" value="1"/>
</dbReference>
<organism evidence="2 3">
    <name type="scientific">Phaeosphaeria nodorum (strain SN15 / ATCC MYA-4574 / FGSC 10173)</name>
    <name type="common">Glume blotch fungus</name>
    <name type="synonym">Parastagonospora nodorum</name>
    <dbReference type="NCBI Taxonomy" id="321614"/>
    <lineage>
        <taxon>Eukaryota</taxon>
        <taxon>Fungi</taxon>
        <taxon>Dikarya</taxon>
        <taxon>Ascomycota</taxon>
        <taxon>Pezizomycotina</taxon>
        <taxon>Dothideomycetes</taxon>
        <taxon>Pleosporomycetidae</taxon>
        <taxon>Pleosporales</taxon>
        <taxon>Pleosporineae</taxon>
        <taxon>Phaeosphaeriaceae</taxon>
        <taxon>Parastagonospora</taxon>
    </lineage>
</organism>
<sequence length="677" mass="76716">MDNDSDIDRYAKATQSGRSILIPLDSSKHPEVRVDPHMIFLLDQSCEDCREVFVEDERGGALVKSCLHLREVVSPDMFCPLCMLARMIWKHFSQDFPSSKTRITSIFQSSPGLLTLDLYCFKKNKGGDEDWDDDKDEYRRIETVQLRFTGLKNPLDLVDQPYAVVSSPVSPAGITKLKGWIQECDSTHTDCLTHVTTTRDFVPNRLIMLESSTNEHIRLVSLTKQVHYVALSYCWGSSEQSKTLKNNVGVRKGRIPVTELPRTLQDSIRMTQALGIQYLWIDSLCIIQDDEHDWALESSKMADIYSNAWLVLAATGAPDCASGMLEIREPPFVIPPNQLLGTTACISVRRTVTHDSTGTRSVISQPLWKRAWAMQERELAHRIVHFLPDEFMWCCRASTWCECGTDNECGEPPIFLLSEFAQLDPAKTATVEGYEFGHAWITVLLQYSKLKITRSRDTLPALSGIARYVEHWRPGQYIAGLWERDIALQLAWYTCGAPWESLKRSMRDLDGPSFSWITCKGRVFWNWDQRSYDPQCTFLASKSKLATANPYGQILTSSLILRGRTLGAAQLTHGLKEFGEESNICAYMDDPPYDLTHLLDSSSHIFREHQGIIVGFILSKEFLSRTHKAVDGKHWALVILLLQRDATATAYKRIGLIMNISSKCCPADQPEETVTII</sequence>
<accession>A0A7U2FK87</accession>
<name>A0A7U2FK87_PHANO</name>
<evidence type="ECO:0000313" key="3">
    <source>
        <dbReference type="Proteomes" id="UP000663193"/>
    </source>
</evidence>
<dbReference type="AlphaFoldDB" id="A0A7U2FK87"/>
<gene>
    <name evidence="2" type="ORF">JI435_110150</name>
</gene>
<protein>
    <recommendedName>
        <fullName evidence="1">Heterokaryon incompatibility domain-containing protein</fullName>
    </recommendedName>
</protein>